<dbReference type="Gene3D" id="3.40.50.720">
    <property type="entry name" value="NAD(P)-binding Rossmann-like Domain"/>
    <property type="match status" value="1"/>
</dbReference>
<dbReference type="SUPFAM" id="SSF51735">
    <property type="entry name" value="NAD(P)-binding Rossmann-fold domains"/>
    <property type="match status" value="1"/>
</dbReference>
<dbReference type="InterPro" id="IPR052515">
    <property type="entry name" value="Gfo/Idh/MocA_Oxidoreductase"/>
</dbReference>
<gene>
    <name evidence="3" type="ORF">GQN54_07045</name>
</gene>
<feature type="domain" description="GFO/IDH/MocA-like oxidoreductase" evidence="2">
    <location>
        <begin position="134"/>
        <end position="260"/>
    </location>
</feature>
<dbReference type="EMBL" id="WWNE01000006">
    <property type="protein sequence ID" value="NBG65870.1"/>
    <property type="molecule type" value="Genomic_DNA"/>
</dbReference>
<dbReference type="Pfam" id="PF22725">
    <property type="entry name" value="GFO_IDH_MocA_C3"/>
    <property type="match status" value="1"/>
</dbReference>
<organism evidence="3 4">
    <name type="scientific">Acidiluteibacter ferrifornacis</name>
    <dbReference type="NCBI Taxonomy" id="2692424"/>
    <lineage>
        <taxon>Bacteria</taxon>
        <taxon>Pseudomonadati</taxon>
        <taxon>Bacteroidota</taxon>
        <taxon>Flavobacteriia</taxon>
        <taxon>Flavobacteriales</taxon>
        <taxon>Cryomorphaceae</taxon>
        <taxon>Acidiluteibacter</taxon>
    </lineage>
</organism>
<dbReference type="InterPro" id="IPR000683">
    <property type="entry name" value="Gfo/Idh/MocA-like_OxRdtase_N"/>
</dbReference>
<sequence>MEGIVNFAVIGAGRIGRRHATMVVKNEYSKLVALTDIDTSVHEELRQEFGVPVYTTHQEMFKNHPEIHVVNVCSPNGEHAKQSIDALDANFHVVCEKPMALTKQDAEEVLFRALKRNKLVFCVMQNRYSPPAQWLKSVVDDGILGEIYMVQINCYWNRDDDYYKGGDPNYWKGKLASDGGTLFTQFSHFIDTMFWLFGDIKNINAKFYDFNHQKTTEFEDSGIIHFDFVKQGAGSINYSTAVWNNNLESSITIIGQKGSIKVGGQYMNEVEVCNIEGYEMPKLEETLPANDYGKYKGSAANHHFVIDNVVETLKGRNFVSTNSLEGLKVVEIIENIYRLKS</sequence>
<name>A0A6N9NKW6_9FLAO</name>
<accession>A0A6N9NKW6</accession>
<dbReference type="Pfam" id="PF01408">
    <property type="entry name" value="GFO_IDH_MocA"/>
    <property type="match status" value="1"/>
</dbReference>
<protein>
    <submittedName>
        <fullName evidence="3">Gfo/Idh/MocA family oxidoreductase</fullName>
    </submittedName>
</protein>
<dbReference type="PANTHER" id="PTHR43249">
    <property type="entry name" value="UDP-N-ACETYL-2-AMINO-2-DEOXY-D-GLUCURONATE OXIDASE"/>
    <property type="match status" value="1"/>
</dbReference>
<dbReference type="InterPro" id="IPR036291">
    <property type="entry name" value="NAD(P)-bd_dom_sf"/>
</dbReference>
<evidence type="ECO:0000313" key="4">
    <source>
        <dbReference type="Proteomes" id="UP000470771"/>
    </source>
</evidence>
<dbReference type="Gene3D" id="3.30.360.10">
    <property type="entry name" value="Dihydrodipicolinate Reductase, domain 2"/>
    <property type="match status" value="1"/>
</dbReference>
<dbReference type="InterPro" id="IPR055170">
    <property type="entry name" value="GFO_IDH_MocA-like_dom"/>
</dbReference>
<dbReference type="Proteomes" id="UP000470771">
    <property type="component" value="Unassembled WGS sequence"/>
</dbReference>
<feature type="domain" description="Gfo/Idh/MocA-like oxidoreductase N-terminal" evidence="1">
    <location>
        <begin position="5"/>
        <end position="121"/>
    </location>
</feature>
<comment type="caution">
    <text evidence="3">The sequence shown here is derived from an EMBL/GenBank/DDBJ whole genome shotgun (WGS) entry which is preliminary data.</text>
</comment>
<dbReference type="AlphaFoldDB" id="A0A6N9NKW6"/>
<dbReference type="PANTHER" id="PTHR43249:SF1">
    <property type="entry name" value="D-GLUCOSIDE 3-DEHYDROGENASE"/>
    <property type="match status" value="1"/>
</dbReference>
<dbReference type="SUPFAM" id="SSF55347">
    <property type="entry name" value="Glyceraldehyde-3-phosphate dehydrogenase-like, C-terminal domain"/>
    <property type="match status" value="1"/>
</dbReference>
<evidence type="ECO:0000259" key="1">
    <source>
        <dbReference type="Pfam" id="PF01408"/>
    </source>
</evidence>
<proteinExistence type="predicted"/>
<dbReference type="GO" id="GO:0000166">
    <property type="term" value="F:nucleotide binding"/>
    <property type="evidence" value="ECO:0007669"/>
    <property type="project" value="InterPro"/>
</dbReference>
<evidence type="ECO:0000313" key="3">
    <source>
        <dbReference type="EMBL" id="NBG65870.1"/>
    </source>
</evidence>
<evidence type="ECO:0000259" key="2">
    <source>
        <dbReference type="Pfam" id="PF22725"/>
    </source>
</evidence>
<reference evidence="3 4" key="1">
    <citation type="submission" date="2019-12" db="EMBL/GenBank/DDBJ databases">
        <authorList>
            <person name="Zhao J."/>
        </authorList>
    </citation>
    <scope>NUCLEOTIDE SEQUENCE [LARGE SCALE GENOMIC DNA]</scope>
    <source>
        <strain evidence="3 4">S-15</strain>
    </source>
</reference>
<keyword evidence="4" id="KW-1185">Reference proteome</keyword>